<accession>A0A7W6K570</accession>
<sequence>MSLQRHDRQRIRRNWGTGVQRRPFLTVVAINALETAATHETVGDILIHRARNIDAEMAELLDHRPGVEGLVSRTSMRSGSTERAVADVTVAPLRASPLFIVTTETPPESTQRQFQRLGAGLDFGDRLVRWLRHSATLATHLFSLMKRNFIVTQASATDIAVHFRHFQ</sequence>
<dbReference type="EMBL" id="JACIDU010000012">
    <property type="protein sequence ID" value="MBB4104521.1"/>
    <property type="molecule type" value="Genomic_DNA"/>
</dbReference>
<comment type="caution">
    <text evidence="1">The sequence shown here is derived from an EMBL/GenBank/DDBJ whole genome shotgun (WGS) entry which is preliminary data.</text>
</comment>
<keyword evidence="2" id="KW-1185">Reference proteome</keyword>
<proteinExistence type="predicted"/>
<dbReference type="AlphaFoldDB" id="A0A7W6K570"/>
<protein>
    <submittedName>
        <fullName evidence="1">Uncharacterized protein</fullName>
    </submittedName>
</protein>
<name>A0A7W6K570_9HYPH</name>
<dbReference type="Proteomes" id="UP000584824">
    <property type="component" value="Unassembled WGS sequence"/>
</dbReference>
<organism evidence="1 2">
    <name type="scientific">Allorhizobium borbori</name>
    <dbReference type="NCBI Taxonomy" id="485907"/>
    <lineage>
        <taxon>Bacteria</taxon>
        <taxon>Pseudomonadati</taxon>
        <taxon>Pseudomonadota</taxon>
        <taxon>Alphaproteobacteria</taxon>
        <taxon>Hyphomicrobiales</taxon>
        <taxon>Rhizobiaceae</taxon>
        <taxon>Rhizobium/Agrobacterium group</taxon>
        <taxon>Allorhizobium</taxon>
    </lineage>
</organism>
<reference evidence="1 2" key="1">
    <citation type="submission" date="2020-08" db="EMBL/GenBank/DDBJ databases">
        <title>Genomic Encyclopedia of Type Strains, Phase IV (KMG-IV): sequencing the most valuable type-strain genomes for metagenomic binning, comparative biology and taxonomic classification.</title>
        <authorList>
            <person name="Goeker M."/>
        </authorList>
    </citation>
    <scope>NUCLEOTIDE SEQUENCE [LARGE SCALE GENOMIC DNA]</scope>
    <source>
        <strain evidence="1 2">DSM 26385</strain>
    </source>
</reference>
<evidence type="ECO:0000313" key="1">
    <source>
        <dbReference type="EMBL" id="MBB4104521.1"/>
    </source>
</evidence>
<evidence type="ECO:0000313" key="2">
    <source>
        <dbReference type="Proteomes" id="UP000584824"/>
    </source>
</evidence>
<dbReference type="RefSeq" id="WP_183793598.1">
    <property type="nucleotide sequence ID" value="NZ_JACIDU010000012.1"/>
</dbReference>
<gene>
    <name evidence="1" type="ORF">GGQ66_003098</name>
</gene>